<organism evidence="1 2">
    <name type="scientific">Geobacillus thermoleovorans CCB_US3_UF5</name>
    <dbReference type="NCBI Taxonomy" id="1111068"/>
    <lineage>
        <taxon>Bacteria</taxon>
        <taxon>Bacillati</taxon>
        <taxon>Bacillota</taxon>
        <taxon>Bacilli</taxon>
        <taxon>Bacillales</taxon>
        <taxon>Anoxybacillaceae</taxon>
        <taxon>Geobacillus</taxon>
        <taxon>Geobacillus thermoleovorans group</taxon>
    </lineage>
</organism>
<gene>
    <name evidence="1" type="ORF">GTCCBUS3UF5_15230</name>
</gene>
<protein>
    <submittedName>
        <fullName evidence="1">Uncharacterized protein</fullName>
    </submittedName>
</protein>
<accession>A0ABM5MGS7</accession>
<reference evidence="1 2" key="1">
    <citation type="submission" date="2011-11" db="EMBL/GenBank/DDBJ databases">
        <title>Complete genome sequence of thermophilic Geobacillus thermoleovorans CCB_US3_UF5.</title>
        <authorList>
            <person name="Muhd Sakaff M.K.L."/>
            <person name="Abdul Rahman A.Y."/>
            <person name="Saito J.A."/>
            <person name="Hou S."/>
            <person name="Alam M."/>
        </authorList>
    </citation>
    <scope>NUCLEOTIDE SEQUENCE [LARGE SCALE GENOMIC DNA]</scope>
    <source>
        <strain evidence="1 2">CCB_US3_UF5</strain>
    </source>
</reference>
<dbReference type="EMBL" id="CP003125">
    <property type="protein sequence ID" value="AEV18836.1"/>
    <property type="molecule type" value="Genomic_DNA"/>
</dbReference>
<name>A0ABM5MGS7_GEOTH</name>
<sequence length="48" mass="5484">MGAFASVLTVLLLFASFVPRGRGREEPYNGCQTEWDDLYKSLSFRINQ</sequence>
<keyword evidence="2" id="KW-1185">Reference proteome</keyword>
<evidence type="ECO:0000313" key="1">
    <source>
        <dbReference type="EMBL" id="AEV18836.1"/>
    </source>
</evidence>
<proteinExistence type="predicted"/>
<dbReference type="Proteomes" id="UP000005636">
    <property type="component" value="Chromosome"/>
</dbReference>
<evidence type="ECO:0000313" key="2">
    <source>
        <dbReference type="Proteomes" id="UP000005636"/>
    </source>
</evidence>